<accession>A0A552PK13</accession>
<evidence type="ECO:0000313" key="1">
    <source>
        <dbReference type="EMBL" id="TRV57291.1"/>
    </source>
</evidence>
<dbReference type="PANTHER" id="PTHR35586">
    <property type="entry name" value="SLL1691 PROTEIN"/>
    <property type="match status" value="1"/>
</dbReference>
<name>A0A552PK13_9CHRO</name>
<gene>
    <name evidence="1" type="ORF">EWV53_21155</name>
</gene>
<feature type="non-terminal residue" evidence="1">
    <location>
        <position position="112"/>
    </location>
</feature>
<organism evidence="1 2">
    <name type="scientific">Microcystis panniformis Mp_MB_F_20051200_S9</name>
    <dbReference type="NCBI Taxonomy" id="2486223"/>
    <lineage>
        <taxon>Bacteria</taxon>
        <taxon>Bacillati</taxon>
        <taxon>Cyanobacteriota</taxon>
        <taxon>Cyanophyceae</taxon>
        <taxon>Oscillatoriophycideae</taxon>
        <taxon>Chroococcales</taxon>
        <taxon>Microcystaceae</taxon>
        <taxon>Microcystis</taxon>
    </lineage>
</organism>
<comment type="caution">
    <text evidence="1">The sequence shown here is derived from an EMBL/GenBank/DDBJ whole genome shotgun (WGS) entry which is preliminary data.</text>
</comment>
<dbReference type="EMBL" id="SFAC01000252">
    <property type="protein sequence ID" value="TRV57291.1"/>
    <property type="molecule type" value="Genomic_DNA"/>
</dbReference>
<dbReference type="Proteomes" id="UP000317165">
    <property type="component" value="Unassembled WGS sequence"/>
</dbReference>
<reference evidence="1 2" key="1">
    <citation type="submission" date="2019-01" db="EMBL/GenBank/DDBJ databases">
        <title>Coherence of Microcystis species and biogeography revealed through population genomics.</title>
        <authorList>
            <person name="Perez-Carrascal O.M."/>
            <person name="Terrat Y."/>
            <person name="Giani A."/>
            <person name="Fortin N."/>
            <person name="Tromas N."/>
            <person name="Shapiro B.J."/>
        </authorList>
    </citation>
    <scope>NUCLEOTIDE SEQUENCE [LARGE SCALE GENOMIC DNA]</scope>
    <source>
        <strain evidence="1">Mp_MB_F_20051200_S9</strain>
    </source>
</reference>
<sequence>MNPTTANYDEPWKEALTEYFESFLHFFFPEVHQLIDWTKIPESLEKELKRITASARTKKRFADKLYKVWLLRGEEIWILIHIEIQSQYEENFPQRMYIYNYRAFDLYQKPVI</sequence>
<protein>
    <submittedName>
        <fullName evidence="1">Uncharacterized protein</fullName>
    </submittedName>
</protein>
<dbReference type="PANTHER" id="PTHR35586:SF1">
    <property type="entry name" value="SLL1691 PROTEIN"/>
    <property type="match status" value="1"/>
</dbReference>
<dbReference type="AlphaFoldDB" id="A0A552PK13"/>
<evidence type="ECO:0000313" key="2">
    <source>
        <dbReference type="Proteomes" id="UP000317165"/>
    </source>
</evidence>
<proteinExistence type="predicted"/>